<evidence type="ECO:0000313" key="5">
    <source>
        <dbReference type="Proteomes" id="UP000465031"/>
    </source>
</evidence>
<gene>
    <name evidence="2" type="ORF">ACH61_00271</name>
    <name evidence="3" type="ORF">GSU10_05520</name>
</gene>
<dbReference type="OrthoDB" id="3177957at2"/>
<name>A0A166IMT7_9MICO</name>
<keyword evidence="1" id="KW-0472">Membrane</keyword>
<proteinExistence type="predicted"/>
<dbReference type="Proteomes" id="UP000076717">
    <property type="component" value="Unassembled WGS sequence"/>
</dbReference>
<evidence type="ECO:0000256" key="1">
    <source>
        <dbReference type="SAM" id="Phobius"/>
    </source>
</evidence>
<evidence type="ECO:0000313" key="4">
    <source>
        <dbReference type="Proteomes" id="UP000076717"/>
    </source>
</evidence>
<sequence>MFAGTVREPLVAPYAVFLVLLIGVALVPETVERREILPAYRPQRLAVPVLAIGAALALLPAVPGLLGFVAVVLLLALAAIARMRCTA</sequence>
<dbReference type="RefSeq" id="WP_068207570.1">
    <property type="nucleotide sequence ID" value="NZ_CP047186.1"/>
</dbReference>
<dbReference type="EMBL" id="LIIN01000004">
    <property type="protein sequence ID" value="KZX22641.1"/>
    <property type="molecule type" value="Genomic_DNA"/>
</dbReference>
<keyword evidence="1" id="KW-0812">Transmembrane</keyword>
<reference evidence="5" key="3">
    <citation type="submission" date="2019-12" db="EMBL/GenBank/DDBJ databases">
        <title>Complete and draft genome sequences of new strains and members of some known species of the genus Rathayibacter isolated from plants.</title>
        <authorList>
            <person name="Tarlachkov S.V."/>
            <person name="Starodumova I.P."/>
            <person name="Dorofeeva L.V."/>
            <person name="Prisyazhnaya N.V."/>
            <person name="Leyn S."/>
            <person name="Zlamal J."/>
            <person name="Elan M."/>
            <person name="Osterman A.L."/>
            <person name="Nadler S."/>
            <person name="Subbotin S.A."/>
            <person name="Evtushenko L.I."/>
        </authorList>
    </citation>
    <scope>NUCLEOTIDE SEQUENCE [LARGE SCALE GENOMIC DNA]</scope>
    <source>
        <strain evidence="5">VKM Ac-2761</strain>
    </source>
</reference>
<evidence type="ECO:0000313" key="3">
    <source>
        <dbReference type="EMBL" id="QHC55146.1"/>
    </source>
</evidence>
<reference evidence="2 4" key="1">
    <citation type="submission" date="2015-08" db="EMBL/GenBank/DDBJ databases">
        <title>Draft Genome Sequence of Rathayibacter sp. Strain VKM Ac-2596 Isolated from Leaf Gall Induced by Plant-Parasitic Nematodes.</title>
        <authorList>
            <person name="Vasilenko O.V."/>
            <person name="Starodumova I.P."/>
            <person name="Tarlachkov S.V."/>
            <person name="Dorofeeva L.V."/>
            <person name="Evtushenko L.I."/>
        </authorList>
    </citation>
    <scope>NUCLEOTIDE SEQUENCE [LARGE SCALE GENOMIC DNA]</scope>
    <source>
        <strain evidence="2 4">VKM Ac-2596</strain>
    </source>
</reference>
<reference evidence="3" key="2">
    <citation type="submission" date="2019-12" db="EMBL/GenBank/DDBJ databases">
        <title>Complete and Draft Genome Sequences of New Strains and Members of Some Known Species of the Genus Rathayibacter isolated from Plants.</title>
        <authorList>
            <person name="Tarlachkov S.V."/>
            <person name="Starodumova I.P."/>
            <person name="Dorofeeva L.V."/>
            <person name="Prisyazhnaya N.V."/>
            <person name="Leyn S.A."/>
            <person name="Zlamal J.E."/>
            <person name="Elane M.L."/>
            <person name="Osterman A.L."/>
            <person name="Nadler S.A."/>
            <person name="Subbotin S.A."/>
            <person name="Evtushenko L.I."/>
        </authorList>
    </citation>
    <scope>NUCLEOTIDE SEQUENCE</scope>
    <source>
        <strain evidence="3">VKM Ac-2761</strain>
    </source>
</reference>
<dbReference type="EMBL" id="CP047186">
    <property type="protein sequence ID" value="QHC55146.1"/>
    <property type="molecule type" value="Genomic_DNA"/>
</dbReference>
<evidence type="ECO:0000313" key="2">
    <source>
        <dbReference type="EMBL" id="KZX22641.1"/>
    </source>
</evidence>
<accession>A0A166IMT7</accession>
<organism evidence="2 4">
    <name type="scientific">Rathayibacter tanaceti</name>
    <dbReference type="NCBI Taxonomy" id="1671680"/>
    <lineage>
        <taxon>Bacteria</taxon>
        <taxon>Bacillati</taxon>
        <taxon>Actinomycetota</taxon>
        <taxon>Actinomycetes</taxon>
        <taxon>Micrococcales</taxon>
        <taxon>Microbacteriaceae</taxon>
        <taxon>Rathayibacter</taxon>
    </lineage>
</organism>
<feature type="transmembrane region" description="Helical" evidence="1">
    <location>
        <begin position="12"/>
        <end position="31"/>
    </location>
</feature>
<dbReference type="KEGG" id="rte:GSU10_05520"/>
<dbReference type="AlphaFoldDB" id="A0A166IMT7"/>
<dbReference type="Proteomes" id="UP000465031">
    <property type="component" value="Chromosome"/>
</dbReference>
<feature type="transmembrane region" description="Helical" evidence="1">
    <location>
        <begin position="65"/>
        <end position="83"/>
    </location>
</feature>
<protein>
    <submittedName>
        <fullName evidence="2">Uncharacterized protein</fullName>
    </submittedName>
</protein>
<keyword evidence="4" id="KW-1185">Reference proteome</keyword>
<keyword evidence="1" id="KW-1133">Transmembrane helix</keyword>